<gene>
    <name evidence="3" type="ORF">FKR81_41795</name>
</gene>
<feature type="compositionally biased region" description="Basic and acidic residues" evidence="2">
    <location>
        <begin position="420"/>
        <end position="432"/>
    </location>
</feature>
<evidence type="ECO:0000256" key="1">
    <source>
        <dbReference type="SAM" id="Coils"/>
    </source>
</evidence>
<dbReference type="Gene3D" id="3.40.390.10">
    <property type="entry name" value="Collagenase (Catalytic Domain)"/>
    <property type="match status" value="1"/>
</dbReference>
<dbReference type="GO" id="GO:0008237">
    <property type="term" value="F:metallopeptidase activity"/>
    <property type="evidence" value="ECO:0007669"/>
    <property type="project" value="InterPro"/>
</dbReference>
<feature type="compositionally biased region" description="Low complexity" evidence="2">
    <location>
        <begin position="1699"/>
        <end position="1712"/>
    </location>
</feature>
<evidence type="ECO:0000256" key="2">
    <source>
        <dbReference type="SAM" id="MobiDB-lite"/>
    </source>
</evidence>
<reference evidence="3 4" key="1">
    <citation type="submission" date="2019-07" db="EMBL/GenBank/DDBJ databases">
        <title>Lentzea xizangensis sp. nov., isolated from Qinghai-Tibetan Plateau Soils.</title>
        <authorList>
            <person name="Huang J."/>
        </authorList>
    </citation>
    <scope>NUCLEOTIDE SEQUENCE [LARGE SCALE GENOMIC DNA]</scope>
    <source>
        <strain evidence="3 4">FXJ1.1311</strain>
    </source>
</reference>
<feature type="region of interest" description="Disordered" evidence="2">
    <location>
        <begin position="417"/>
        <end position="443"/>
    </location>
</feature>
<dbReference type="InterPro" id="IPR024079">
    <property type="entry name" value="MetalloPept_cat_dom_sf"/>
</dbReference>
<accession>A0A563EFC4</accession>
<feature type="compositionally biased region" description="Polar residues" evidence="2">
    <location>
        <begin position="141"/>
        <end position="151"/>
    </location>
</feature>
<dbReference type="SUPFAM" id="SSF55486">
    <property type="entry name" value="Metalloproteases ('zincins'), catalytic domain"/>
    <property type="match status" value="1"/>
</dbReference>
<feature type="compositionally biased region" description="Low complexity" evidence="2">
    <location>
        <begin position="152"/>
        <end position="177"/>
    </location>
</feature>
<feature type="region of interest" description="Disordered" evidence="2">
    <location>
        <begin position="121"/>
        <end position="185"/>
    </location>
</feature>
<organism evidence="3 4">
    <name type="scientific">Lentzea tibetensis</name>
    <dbReference type="NCBI Taxonomy" id="2591470"/>
    <lineage>
        <taxon>Bacteria</taxon>
        <taxon>Bacillati</taxon>
        <taxon>Actinomycetota</taxon>
        <taxon>Actinomycetes</taxon>
        <taxon>Pseudonocardiales</taxon>
        <taxon>Pseudonocardiaceae</taxon>
        <taxon>Lentzea</taxon>
    </lineage>
</organism>
<protein>
    <submittedName>
        <fullName evidence="3">Uncharacterized protein</fullName>
    </submittedName>
</protein>
<proteinExistence type="predicted"/>
<keyword evidence="4" id="KW-1185">Reference proteome</keyword>
<evidence type="ECO:0000313" key="4">
    <source>
        <dbReference type="Proteomes" id="UP000316639"/>
    </source>
</evidence>
<evidence type="ECO:0000313" key="3">
    <source>
        <dbReference type="EMBL" id="TWP44019.1"/>
    </source>
</evidence>
<feature type="region of interest" description="Disordered" evidence="2">
    <location>
        <begin position="1698"/>
        <end position="1719"/>
    </location>
</feature>
<feature type="coiled-coil region" evidence="1">
    <location>
        <begin position="1206"/>
        <end position="1233"/>
    </location>
</feature>
<dbReference type="OrthoDB" id="7064923at2"/>
<comment type="caution">
    <text evidence="3">The sequence shown here is derived from an EMBL/GenBank/DDBJ whole genome shotgun (WGS) entry which is preliminary data.</text>
</comment>
<keyword evidence="1" id="KW-0175">Coiled coil</keyword>
<dbReference type="RefSeq" id="WP_146360961.1">
    <property type="nucleotide sequence ID" value="NZ_VOBR01000056.1"/>
</dbReference>
<sequence length="1768" mass="193974">MIGNLALDGPGSKRGKVELGPSLDLGVGADRLTSRQFEAVTGFARDAAHTALAYHLNGEDPPPLTVAAPFPVANEVQRALSMVLTSYLPSIQRDLPGDLRLSADRVVINWAAPFGAAITVSLPPGTDMTPAPRPAPPTPPKYNTNIALPSPSSGVSNQSRAQSSSQSSSQAAASAQSVNPPLPQRHAEEIKRKIASSGSRTESFAPLWGILLKHPKPMSVGDIKSSKELPPAYPLSRLSDYLKAMKEVGVIVENGQEVKAILYSPVMPQGLSSTESAALLDWARDLPVPAASTAATTHLTSRPNILRLPETIHAQLVQNTKNKTENRLLASKVFAVLLTAEKPLTPQGVADRLNELHHFPNVTKTTVVHYLNALTAISMASSTATGKKNTTSHYNARVPLPADLLNDAEFRGFIDNLPDADERTRARQRSEGVDPPAQQQQDVTIAPATFLEADTLKNALVRDASRTGKTKESALQVWSVLLANDPATNQQLEAALSGTKAAKMMHSYTHWLHQSNMAEIVKKIGHTNVYKGVVPQGLEDDSDLRDWVAGLDGPMKVRAQDRIDNPFVPTGQRYGPPVPPLPPFVIARLKSEEVRNLGGDRASQVLGILLRTSVPLTTEMIAARLKSDHNFYTSRENACRYITFLSGENMASVYGKDSRYDLYVGSIPESCRNDPGLSEWAAALADDLERSNAQARISGTEPLGVTRSLPPVPAALLDAFGDGSGQTRAAAVLAVLCSTDRPLSIQDIIDVVERDYHLGYGSYNVREDVARLRSSTSGLLKEMDKTQDGTHYTAVIPVDSDDVTVQERAALRDWARAALAGRAQTDALARIGGVEPLDSNPNRRDEIEPVKRSAFSTATDRARPLPEMQGGRQLFHKRHIIPSHQMRDTLNSWVNYHYPSGHHGRAERVRELQAWEKQMFNHVPNLWVGRGNTNSAAGFLSKAFSNAADHVDNARRHLNGQEVVRSVQYSTIVRLDIQKELAKPVLNYLATDRSTANDLRTVRDASEFLSEASSSADIDWPGGTRDQYERYMDVYLKLRDVALAPDTYSYADLRNLRDEFLDLPEPSAVTAGNGLLDYDIVEDVDIDSENNDSMDVDDINLPPPPPPVEYRLEEDVERTAHELNRLRREKPYTYVTGEYDSEVADLEIRLGKLLAQDSTVLQKQIDAERDGEPVNPARDPKGFALSRQRLIELKATRKATDTVSALSEVREALEGYEEIKNALGAEQKRLQERKEVIVSRPRPGLLSRFDPGLRHGRQIMETLNLAQITQLGHYVSIRELNEQAQAGGATTPAVLGERAGELHAQIVHLSSLGEVPAEALSLLDELGPAQLNQLFYDYELPVIDQALHNVTEKLELVAADEAGMRQQMSGHHTTTSPVEYTRAGENIDRLVSHLPAMSAMERSAALERLHGTRQNLLAGKPDLVRRLRDTLPAEVFAQTAAQLMVRWPGDADQPVTARHQAEAQIAAMLGNPDIAERLLNKNVQVLIIPENTPLTSLKEFHHLTDKEISPGHGTWNTSRGAGGTILVAVGAENLTGGTTTADHTPHHPDGYSVLTHEFAHTIHKHGLTDEDRHTLNQAFHHKWDQVRNGIQVQWPDGPTHGTDPARPNYSATNADEYFAQLTNTYHGTNTGHDPYTHQPRNNGKNHIHHHEPPEVLNVLQHAYGTNPPPITANPVHHTTNENNLWKNYRQFQTAYANRTPTTSTTNSPMSSPKLNPTTNTMVSNAAHLRSTPAQAHPSQHPHPITPVHTYVWASAGSSPSDAAATRHP</sequence>
<dbReference type="EMBL" id="VOBR01000056">
    <property type="protein sequence ID" value="TWP44019.1"/>
    <property type="molecule type" value="Genomic_DNA"/>
</dbReference>
<name>A0A563EFC4_9PSEU</name>
<feature type="compositionally biased region" description="Pro residues" evidence="2">
    <location>
        <begin position="131"/>
        <end position="140"/>
    </location>
</feature>
<dbReference type="Proteomes" id="UP000316639">
    <property type="component" value="Unassembled WGS sequence"/>
</dbReference>